<dbReference type="Proteomes" id="UP000239724">
    <property type="component" value="Unassembled WGS sequence"/>
</dbReference>
<evidence type="ECO:0000256" key="1">
    <source>
        <dbReference type="ARBA" id="ARBA00009129"/>
    </source>
</evidence>
<name>A0A2S6N5T5_RHOGL</name>
<reference evidence="4 5" key="1">
    <citation type="journal article" date="2018" name="Arch. Microbiol.">
        <title>New insights into the metabolic potential of the phototrophic purple bacterium Rhodopila globiformis DSM 161(T) from its draft genome sequence and evidence for a vanadium-dependent nitrogenase.</title>
        <authorList>
            <person name="Imhoff J.F."/>
            <person name="Rahn T."/>
            <person name="Kunzel S."/>
            <person name="Neulinger S.C."/>
        </authorList>
    </citation>
    <scope>NUCLEOTIDE SEQUENCE [LARGE SCALE GENOMIC DNA]</scope>
    <source>
        <strain evidence="4 5">DSM 161</strain>
    </source>
</reference>
<feature type="compositionally biased region" description="Basic and acidic residues" evidence="2">
    <location>
        <begin position="16"/>
        <end position="40"/>
    </location>
</feature>
<dbReference type="OrthoDB" id="9796058at2"/>
<dbReference type="InterPro" id="IPR050423">
    <property type="entry name" value="UPF0337_stress_rsp"/>
</dbReference>
<comment type="similarity">
    <text evidence="1">Belongs to the UPF0337 (CsbD) family.</text>
</comment>
<feature type="domain" description="CsbD-like" evidence="3">
    <location>
        <begin position="4"/>
        <end position="56"/>
    </location>
</feature>
<sequence>MDKDRVEGIGHQAKGSIKEAAGKVTGDKETQAEGAAEKAAGKVQNSVGGAKDAARDWADKK</sequence>
<dbReference type="Gene3D" id="1.10.1470.10">
    <property type="entry name" value="YjbJ"/>
    <property type="match status" value="1"/>
</dbReference>
<accession>A0A2S6N5T5</accession>
<dbReference type="Pfam" id="PF05532">
    <property type="entry name" value="CsbD"/>
    <property type="match status" value="1"/>
</dbReference>
<feature type="region of interest" description="Disordered" evidence="2">
    <location>
        <begin position="1"/>
        <end position="61"/>
    </location>
</feature>
<keyword evidence="5" id="KW-1185">Reference proteome</keyword>
<comment type="caution">
    <text evidence="4">The sequence shown here is derived from an EMBL/GenBank/DDBJ whole genome shotgun (WGS) entry which is preliminary data.</text>
</comment>
<proteinExistence type="inferred from homology"/>
<dbReference type="InterPro" id="IPR036629">
    <property type="entry name" value="YjbJ_sf"/>
</dbReference>
<evidence type="ECO:0000313" key="5">
    <source>
        <dbReference type="Proteomes" id="UP000239724"/>
    </source>
</evidence>
<dbReference type="RefSeq" id="WP_104520683.1">
    <property type="nucleotide sequence ID" value="NZ_NHRY01000219.1"/>
</dbReference>
<dbReference type="PANTHER" id="PTHR34977:SF1">
    <property type="entry name" value="UPF0337 PROTEIN YJBJ"/>
    <property type="match status" value="1"/>
</dbReference>
<protein>
    <submittedName>
        <fullName evidence="4">CsbD family protein</fullName>
    </submittedName>
</protein>
<evidence type="ECO:0000256" key="2">
    <source>
        <dbReference type="SAM" id="MobiDB-lite"/>
    </source>
</evidence>
<dbReference type="AlphaFoldDB" id="A0A2S6N5T5"/>
<feature type="compositionally biased region" description="Basic and acidic residues" evidence="2">
    <location>
        <begin position="52"/>
        <end position="61"/>
    </location>
</feature>
<dbReference type="InterPro" id="IPR008462">
    <property type="entry name" value="CsbD"/>
</dbReference>
<dbReference type="EMBL" id="NHRY01000219">
    <property type="protein sequence ID" value="PPQ29983.1"/>
    <property type="molecule type" value="Genomic_DNA"/>
</dbReference>
<organism evidence="4 5">
    <name type="scientific">Rhodopila globiformis</name>
    <name type="common">Rhodopseudomonas globiformis</name>
    <dbReference type="NCBI Taxonomy" id="1071"/>
    <lineage>
        <taxon>Bacteria</taxon>
        <taxon>Pseudomonadati</taxon>
        <taxon>Pseudomonadota</taxon>
        <taxon>Alphaproteobacteria</taxon>
        <taxon>Acetobacterales</taxon>
        <taxon>Acetobacteraceae</taxon>
        <taxon>Rhodopila</taxon>
    </lineage>
</organism>
<dbReference type="PANTHER" id="PTHR34977">
    <property type="entry name" value="UPF0337 PROTEIN YJBJ"/>
    <property type="match status" value="1"/>
</dbReference>
<dbReference type="SUPFAM" id="SSF69047">
    <property type="entry name" value="Hypothetical protein YjbJ"/>
    <property type="match status" value="1"/>
</dbReference>
<evidence type="ECO:0000313" key="4">
    <source>
        <dbReference type="EMBL" id="PPQ29983.1"/>
    </source>
</evidence>
<evidence type="ECO:0000259" key="3">
    <source>
        <dbReference type="Pfam" id="PF05532"/>
    </source>
</evidence>
<gene>
    <name evidence="4" type="ORF">CCS01_20535</name>
</gene>